<name>A0AAV4VXF5_CAEEX</name>
<comment type="caution">
    <text evidence="4">The sequence shown here is derived from an EMBL/GenBank/DDBJ whole genome shotgun (WGS) entry which is preliminary data.</text>
</comment>
<evidence type="ECO:0000313" key="5">
    <source>
        <dbReference type="Proteomes" id="UP001054945"/>
    </source>
</evidence>
<dbReference type="InterPro" id="IPR035976">
    <property type="entry name" value="Sushi/SCR/CCP_sf"/>
</dbReference>
<dbReference type="PROSITE" id="PS50923">
    <property type="entry name" value="SUSHI"/>
    <property type="match status" value="1"/>
</dbReference>
<dbReference type="InterPro" id="IPR000436">
    <property type="entry name" value="Sushi_SCR_CCP_dom"/>
</dbReference>
<evidence type="ECO:0000256" key="1">
    <source>
        <dbReference type="ARBA" id="ARBA00023157"/>
    </source>
</evidence>
<protein>
    <recommendedName>
        <fullName evidence="3">Sushi domain-containing protein</fullName>
    </recommendedName>
</protein>
<dbReference type="Pfam" id="PF00084">
    <property type="entry name" value="Sushi"/>
    <property type="match status" value="1"/>
</dbReference>
<dbReference type="SUPFAM" id="SSF57535">
    <property type="entry name" value="Complement control module/SCR domain"/>
    <property type="match status" value="1"/>
</dbReference>
<sequence length="72" mass="7752">MCSRKCGGHMRFGCDDNYVLRGQRTLTCDTTGHWSGQQPRCERGVERGFCSILSPPPTGCSKNVTTVSVGGA</sequence>
<evidence type="ECO:0000313" key="4">
    <source>
        <dbReference type="EMBL" id="GIY75097.1"/>
    </source>
</evidence>
<evidence type="ECO:0000256" key="2">
    <source>
        <dbReference type="PROSITE-ProRule" id="PRU00302"/>
    </source>
</evidence>
<keyword evidence="1 2" id="KW-1015">Disulfide bond</keyword>
<keyword evidence="5" id="KW-1185">Reference proteome</keyword>
<accession>A0AAV4VXF5</accession>
<feature type="disulfide bond" evidence="2">
    <location>
        <begin position="14"/>
        <end position="41"/>
    </location>
</feature>
<proteinExistence type="predicted"/>
<keyword evidence="2" id="KW-0768">Sushi</keyword>
<evidence type="ECO:0000259" key="3">
    <source>
        <dbReference type="PROSITE" id="PS50923"/>
    </source>
</evidence>
<dbReference type="AlphaFoldDB" id="A0AAV4VXF5"/>
<dbReference type="CDD" id="cd00033">
    <property type="entry name" value="CCP"/>
    <property type="match status" value="1"/>
</dbReference>
<dbReference type="Proteomes" id="UP001054945">
    <property type="component" value="Unassembled WGS sequence"/>
</dbReference>
<comment type="caution">
    <text evidence="2">Lacks conserved residue(s) required for the propagation of feature annotation.</text>
</comment>
<gene>
    <name evidence="4" type="ORF">CEXT_230751</name>
</gene>
<dbReference type="Gene3D" id="2.10.70.10">
    <property type="entry name" value="Complement Module, domain 1"/>
    <property type="match status" value="1"/>
</dbReference>
<dbReference type="EMBL" id="BPLR01015299">
    <property type="protein sequence ID" value="GIY75097.1"/>
    <property type="molecule type" value="Genomic_DNA"/>
</dbReference>
<organism evidence="4 5">
    <name type="scientific">Caerostris extrusa</name>
    <name type="common">Bark spider</name>
    <name type="synonym">Caerostris bankana</name>
    <dbReference type="NCBI Taxonomy" id="172846"/>
    <lineage>
        <taxon>Eukaryota</taxon>
        <taxon>Metazoa</taxon>
        <taxon>Ecdysozoa</taxon>
        <taxon>Arthropoda</taxon>
        <taxon>Chelicerata</taxon>
        <taxon>Arachnida</taxon>
        <taxon>Araneae</taxon>
        <taxon>Araneomorphae</taxon>
        <taxon>Entelegynae</taxon>
        <taxon>Araneoidea</taxon>
        <taxon>Araneidae</taxon>
        <taxon>Caerostris</taxon>
    </lineage>
</organism>
<reference evidence="4 5" key="1">
    <citation type="submission" date="2021-06" db="EMBL/GenBank/DDBJ databases">
        <title>Caerostris extrusa draft genome.</title>
        <authorList>
            <person name="Kono N."/>
            <person name="Arakawa K."/>
        </authorList>
    </citation>
    <scope>NUCLEOTIDE SEQUENCE [LARGE SCALE GENOMIC DNA]</scope>
</reference>
<feature type="domain" description="Sushi" evidence="3">
    <location>
        <begin position="1"/>
        <end position="43"/>
    </location>
</feature>